<evidence type="ECO:0000313" key="2">
    <source>
        <dbReference type="EMBL" id="GAA1711869.1"/>
    </source>
</evidence>
<dbReference type="Proteomes" id="UP001500280">
    <property type="component" value="Unassembled WGS sequence"/>
</dbReference>
<evidence type="ECO:0000313" key="3">
    <source>
        <dbReference type="Proteomes" id="UP001500280"/>
    </source>
</evidence>
<proteinExistence type="predicted"/>
<dbReference type="RefSeq" id="WP_344161994.1">
    <property type="nucleotide sequence ID" value="NZ_BAAANF010000023.1"/>
</dbReference>
<evidence type="ECO:0000256" key="1">
    <source>
        <dbReference type="SAM" id="MobiDB-lite"/>
    </source>
</evidence>
<feature type="compositionally biased region" description="Basic and acidic residues" evidence="1">
    <location>
        <begin position="90"/>
        <end position="99"/>
    </location>
</feature>
<sequence>MPSDLQRVARGLVDCLDEVPQVLLHLQRVAVRCRENAAVAAQGGATVAAHQLDAAARACEAAAHYLSMAPPKARVWADRLVGGGSGTDRPSSDSADRNRATGGTGDVVERDTRGRTKRLTATFEDVEVAEDNEPPLIEVARKAFEKFRKDHEKDDEQNPNPEEPLEVEILVTETGEFEIEERTEKEEKEEEKRHERLLADHEFLIDLEEPIKTLLEAMAESAEQSWDHAIFTITPTTIEATFDYPEHDKPQPPVVDINLPPLKPDVPDFDPAFDLRPLTIDFAPGVHDPHGQFEPKERRIAERLEEEGWRIDARPEDSSVKDKKNPDAMLRRHAGDEGRIIEFKTLDRNSTTAVKRSIHTAIDQLVTGGEVFIDGRVVDLDETTAERGFRRACGQPGKSVSEPIHVILGDGRLVTFLKEQ</sequence>
<protein>
    <recommendedName>
        <fullName evidence="4">tRNA nuclease CdiA C-terminal domain-containing protein</fullName>
    </recommendedName>
</protein>
<accession>A0ABP4UTT4</accession>
<dbReference type="EMBL" id="BAAANF010000023">
    <property type="protein sequence ID" value="GAA1711869.1"/>
    <property type="molecule type" value="Genomic_DNA"/>
</dbReference>
<reference evidence="3" key="1">
    <citation type="journal article" date="2019" name="Int. J. Syst. Evol. Microbiol.">
        <title>The Global Catalogue of Microorganisms (GCM) 10K type strain sequencing project: providing services to taxonomists for standard genome sequencing and annotation.</title>
        <authorList>
            <consortium name="The Broad Institute Genomics Platform"/>
            <consortium name="The Broad Institute Genome Sequencing Center for Infectious Disease"/>
            <person name="Wu L."/>
            <person name="Ma J."/>
        </authorList>
    </citation>
    <scope>NUCLEOTIDE SEQUENCE [LARGE SCALE GENOMIC DNA]</scope>
    <source>
        <strain evidence="3">JCM 14307</strain>
    </source>
</reference>
<organism evidence="2 3">
    <name type="scientific">Kribbella yunnanensis</name>
    <dbReference type="NCBI Taxonomy" id="190194"/>
    <lineage>
        <taxon>Bacteria</taxon>
        <taxon>Bacillati</taxon>
        <taxon>Actinomycetota</taxon>
        <taxon>Actinomycetes</taxon>
        <taxon>Propionibacteriales</taxon>
        <taxon>Kribbellaceae</taxon>
        <taxon>Kribbella</taxon>
    </lineage>
</organism>
<feature type="region of interest" description="Disordered" evidence="1">
    <location>
        <begin position="79"/>
        <end position="116"/>
    </location>
</feature>
<evidence type="ECO:0008006" key="4">
    <source>
        <dbReference type="Google" id="ProtNLM"/>
    </source>
</evidence>
<comment type="caution">
    <text evidence="2">The sequence shown here is derived from an EMBL/GenBank/DDBJ whole genome shotgun (WGS) entry which is preliminary data.</text>
</comment>
<keyword evidence="3" id="KW-1185">Reference proteome</keyword>
<name>A0ABP4UTT4_9ACTN</name>
<gene>
    <name evidence="2" type="ORF">GCM10009745_69980</name>
</gene>